<comment type="caution">
    <text evidence="3">The sequence shown here is derived from an EMBL/GenBank/DDBJ whole genome shotgun (WGS) entry which is preliminary data.</text>
</comment>
<feature type="region of interest" description="Disordered" evidence="2">
    <location>
        <begin position="152"/>
        <end position="177"/>
    </location>
</feature>
<reference evidence="3 4" key="1">
    <citation type="submission" date="2019-03" db="EMBL/GenBank/DDBJ databases">
        <title>Genomic Encyclopedia of Archaeal and Bacterial Type Strains, Phase II (KMG-II): from individual species to whole genera.</title>
        <authorList>
            <person name="Goeker M."/>
        </authorList>
    </citation>
    <scope>NUCLEOTIDE SEQUENCE [LARGE SCALE GENOMIC DNA]</scope>
    <source>
        <strain evidence="3 4">ATCC 25309</strain>
    </source>
</reference>
<dbReference type="AlphaFoldDB" id="A0A4R7S7H1"/>
<dbReference type="Pfam" id="PF04519">
    <property type="entry name" value="Bactofilin"/>
    <property type="match status" value="1"/>
</dbReference>
<sequence>MLRQIIGQPTEGQKETGRAEAPAPASTADRGPSFSAPVPAAQPQRASNSYNMTSSKNVLANDVEIKGSIKFSHDLIIDGKIEGEVQSDGSLTVGENALIKGEIKTRSVIIFGKVEGNITVLERCELKSNAILVGDIEAGTLSIEEGATFMGASKVGRKPEPAKPAPLGGNRPAPAQP</sequence>
<name>A0A4R7S7H1_9BACT</name>
<feature type="compositionally biased region" description="Polar residues" evidence="2">
    <location>
        <begin position="44"/>
        <end position="53"/>
    </location>
</feature>
<dbReference type="PANTHER" id="PTHR35024:SF4">
    <property type="entry name" value="POLYMER-FORMING CYTOSKELETAL PROTEIN"/>
    <property type="match status" value="1"/>
</dbReference>
<evidence type="ECO:0000256" key="1">
    <source>
        <dbReference type="ARBA" id="ARBA00044755"/>
    </source>
</evidence>
<gene>
    <name evidence="3" type="ORF">EI77_01635</name>
</gene>
<feature type="region of interest" description="Disordered" evidence="2">
    <location>
        <begin position="1"/>
        <end position="53"/>
    </location>
</feature>
<accession>A0A4R7S7H1</accession>
<organism evidence="3 4">
    <name type="scientific">Prosthecobacter fusiformis</name>
    <dbReference type="NCBI Taxonomy" id="48464"/>
    <lineage>
        <taxon>Bacteria</taxon>
        <taxon>Pseudomonadati</taxon>
        <taxon>Verrucomicrobiota</taxon>
        <taxon>Verrucomicrobiia</taxon>
        <taxon>Verrucomicrobiales</taxon>
        <taxon>Verrucomicrobiaceae</taxon>
        <taxon>Prosthecobacter</taxon>
    </lineage>
</organism>
<dbReference type="Proteomes" id="UP000295662">
    <property type="component" value="Unassembled WGS sequence"/>
</dbReference>
<dbReference type="EMBL" id="SOCA01000002">
    <property type="protein sequence ID" value="TDU73167.1"/>
    <property type="molecule type" value="Genomic_DNA"/>
</dbReference>
<dbReference type="InterPro" id="IPR007607">
    <property type="entry name" value="BacA/B"/>
</dbReference>
<comment type="similarity">
    <text evidence="1">Belongs to the bactofilin family.</text>
</comment>
<proteinExistence type="inferred from homology"/>
<dbReference type="PANTHER" id="PTHR35024">
    <property type="entry name" value="HYPOTHETICAL CYTOSOLIC PROTEIN"/>
    <property type="match status" value="1"/>
</dbReference>
<keyword evidence="4" id="KW-1185">Reference proteome</keyword>
<evidence type="ECO:0000256" key="2">
    <source>
        <dbReference type="SAM" id="MobiDB-lite"/>
    </source>
</evidence>
<evidence type="ECO:0000313" key="3">
    <source>
        <dbReference type="EMBL" id="TDU73167.1"/>
    </source>
</evidence>
<protein>
    <submittedName>
        <fullName evidence="3">Cytoskeletal protein CcmA (Bactofilin family)</fullName>
    </submittedName>
</protein>
<evidence type="ECO:0000313" key="4">
    <source>
        <dbReference type="Proteomes" id="UP000295662"/>
    </source>
</evidence>